<evidence type="ECO:0000313" key="3">
    <source>
        <dbReference type="EMBL" id="QEW37095.1"/>
    </source>
</evidence>
<sequence length="308" mass="34948">MIGKIKKGSGFKGCVNYVLGKEQVALLHAEGVLAESSRHIIRSFCMQTEMNPGLKKPVGHIALSYSAVDVPKLTDEKMIQLAQEYMREMKITDTQYIIVRHQDREHPHVHIVFNRIDNNGKTISDKNDMYRNEQVCKKLKTKHGLYFAGGKEQVKQHRLKEPDKSKYEIYTAVKNEIGKSRNWQQLQRQLAEKGIGIQFKYKGQTDEVQGISFSKGEYTFKGSEIDRNFSYYKLDKYFGDAGLTTAGSNRQSVGESIRESVAMPGKADNSFVTGLGGLFSASSSPADEIPDNPDLRKKKKKKKRQFKL</sequence>
<dbReference type="InterPro" id="IPR005094">
    <property type="entry name" value="Endonuclease_MobA/VirD2"/>
</dbReference>
<organism evidence="3 4">
    <name type="scientific">Phocaeicola vulgatus</name>
    <name type="common">Bacteroides vulgatus</name>
    <dbReference type="NCBI Taxonomy" id="821"/>
    <lineage>
        <taxon>Bacteria</taxon>
        <taxon>Pseudomonadati</taxon>
        <taxon>Bacteroidota</taxon>
        <taxon>Bacteroidia</taxon>
        <taxon>Bacteroidales</taxon>
        <taxon>Bacteroidaceae</taxon>
        <taxon>Phocaeicola</taxon>
    </lineage>
</organism>
<dbReference type="AlphaFoldDB" id="A0A5P3AWT7"/>
<evidence type="ECO:0000313" key="4">
    <source>
        <dbReference type="Proteomes" id="UP000326091"/>
    </source>
</evidence>
<feature type="domain" description="MobA/VirD2-like nuclease" evidence="2">
    <location>
        <begin position="17"/>
        <end position="145"/>
    </location>
</feature>
<dbReference type="Pfam" id="PF03432">
    <property type="entry name" value="Relaxase"/>
    <property type="match status" value="1"/>
</dbReference>
<evidence type="ECO:0000259" key="2">
    <source>
        <dbReference type="Pfam" id="PF03432"/>
    </source>
</evidence>
<dbReference type="RefSeq" id="WP_134855676.1">
    <property type="nucleotide sequence ID" value="NZ_CP043529.1"/>
</dbReference>
<dbReference type="Proteomes" id="UP000326091">
    <property type="component" value="Chromosome"/>
</dbReference>
<name>A0A5P3AWT7_PHOVU</name>
<reference evidence="3 4" key="1">
    <citation type="submission" date="2019-09" db="EMBL/GenBank/DDBJ databases">
        <title>Commensal-derived Metabolites Govern Vibrio cholerae Pathogenesis in Host.</title>
        <authorList>
            <person name="Yoon S.S."/>
            <person name="Yoon M.Y."/>
        </authorList>
    </citation>
    <scope>NUCLEOTIDE SEQUENCE [LARGE SCALE GENOMIC DNA]</scope>
    <source>
        <strain evidence="3 4">VIC01</strain>
    </source>
</reference>
<gene>
    <name evidence="3" type="ORF">VIC01_02669</name>
</gene>
<proteinExistence type="predicted"/>
<evidence type="ECO:0000256" key="1">
    <source>
        <dbReference type="SAM" id="MobiDB-lite"/>
    </source>
</evidence>
<accession>A0A5P3AWT7</accession>
<protein>
    <recommendedName>
        <fullName evidence="2">MobA/VirD2-like nuclease domain-containing protein</fullName>
    </recommendedName>
</protein>
<dbReference type="EMBL" id="CP043529">
    <property type="protein sequence ID" value="QEW37095.1"/>
    <property type="molecule type" value="Genomic_DNA"/>
</dbReference>
<feature type="compositionally biased region" description="Basic residues" evidence="1">
    <location>
        <begin position="296"/>
        <end position="308"/>
    </location>
</feature>
<feature type="region of interest" description="Disordered" evidence="1">
    <location>
        <begin position="280"/>
        <end position="308"/>
    </location>
</feature>